<proteinExistence type="predicted"/>
<accession>A0A4C1WHA8</accession>
<keyword evidence="2" id="KW-1185">Reference proteome</keyword>
<reference evidence="1 2" key="1">
    <citation type="journal article" date="2019" name="Commun. Biol.">
        <title>The bagworm genome reveals a unique fibroin gene that provides high tensile strength.</title>
        <authorList>
            <person name="Kono N."/>
            <person name="Nakamura H."/>
            <person name="Ohtoshi R."/>
            <person name="Tomita M."/>
            <person name="Numata K."/>
            <person name="Arakawa K."/>
        </authorList>
    </citation>
    <scope>NUCLEOTIDE SEQUENCE [LARGE SCALE GENOMIC DNA]</scope>
</reference>
<name>A0A4C1WHA8_EUMVA</name>
<protein>
    <submittedName>
        <fullName evidence="1">Uncharacterized protein</fullName>
    </submittedName>
</protein>
<evidence type="ECO:0000313" key="1">
    <source>
        <dbReference type="EMBL" id="GBP49507.1"/>
    </source>
</evidence>
<sequence length="94" mass="10499">MKAIKRDSADVKASWALNQKTVRAKQLRFRDRGYRLVYAWGRQLPSPGYAHVKTGVGVKLRKAPESESMAILGRKLRNRLGSKTSVGMGLDSKV</sequence>
<dbReference type="AlphaFoldDB" id="A0A4C1WHA8"/>
<gene>
    <name evidence="1" type="ORF">EVAR_45483_1</name>
</gene>
<dbReference type="EMBL" id="BGZK01000546">
    <property type="protein sequence ID" value="GBP49507.1"/>
    <property type="molecule type" value="Genomic_DNA"/>
</dbReference>
<dbReference type="Proteomes" id="UP000299102">
    <property type="component" value="Unassembled WGS sequence"/>
</dbReference>
<evidence type="ECO:0000313" key="2">
    <source>
        <dbReference type="Proteomes" id="UP000299102"/>
    </source>
</evidence>
<organism evidence="1 2">
    <name type="scientific">Eumeta variegata</name>
    <name type="common">Bagworm moth</name>
    <name type="synonym">Eumeta japonica</name>
    <dbReference type="NCBI Taxonomy" id="151549"/>
    <lineage>
        <taxon>Eukaryota</taxon>
        <taxon>Metazoa</taxon>
        <taxon>Ecdysozoa</taxon>
        <taxon>Arthropoda</taxon>
        <taxon>Hexapoda</taxon>
        <taxon>Insecta</taxon>
        <taxon>Pterygota</taxon>
        <taxon>Neoptera</taxon>
        <taxon>Endopterygota</taxon>
        <taxon>Lepidoptera</taxon>
        <taxon>Glossata</taxon>
        <taxon>Ditrysia</taxon>
        <taxon>Tineoidea</taxon>
        <taxon>Psychidae</taxon>
        <taxon>Oiketicinae</taxon>
        <taxon>Eumeta</taxon>
    </lineage>
</organism>
<comment type="caution">
    <text evidence="1">The sequence shown here is derived from an EMBL/GenBank/DDBJ whole genome shotgun (WGS) entry which is preliminary data.</text>
</comment>